<sequence length="47" mass="5587">MADNLERLEQLIESILRGERESSMTITQLMERLSQPVQCERLLEEMH</sequence>
<evidence type="ECO:0000313" key="1">
    <source>
        <dbReference type="EMBL" id="AEV24645.1"/>
    </source>
</evidence>
<gene>
    <name evidence="1" type="ordered locus">Dsui_0225</name>
</gene>
<dbReference type="HOGENOM" id="CLU_3164132_0_0_4"/>
<name>G8QMR5_AZOOP</name>
<dbReference type="RefSeq" id="WP_014235347.1">
    <property type="nucleotide sequence ID" value="NC_016616.1"/>
</dbReference>
<organism evidence="1 2">
    <name type="scientific">Azospira oryzae (strain ATCC BAA-33 / DSM 13638 / PS)</name>
    <name type="common">Dechlorosoma suillum</name>
    <dbReference type="NCBI Taxonomy" id="640081"/>
    <lineage>
        <taxon>Bacteria</taxon>
        <taxon>Pseudomonadati</taxon>
        <taxon>Pseudomonadota</taxon>
        <taxon>Betaproteobacteria</taxon>
        <taxon>Rhodocyclales</taxon>
        <taxon>Rhodocyclaceae</taxon>
        <taxon>Azospira</taxon>
    </lineage>
</organism>
<reference evidence="1 2" key="1">
    <citation type="journal article" date="2012" name="J. Bacteriol.">
        <title>Complete genome sequence of the anaerobic perchlorate-reducing bacterium Azospira suillum strain PS.</title>
        <authorList>
            <person name="Byrne-Bailey K.G."/>
            <person name="Coates J.D."/>
        </authorList>
    </citation>
    <scope>NUCLEOTIDE SEQUENCE [LARGE SCALE GENOMIC DNA]</scope>
    <source>
        <strain evidence="2">ATCC BAA-33 / DSM 13638 / PS</strain>
    </source>
</reference>
<evidence type="ECO:0000313" key="2">
    <source>
        <dbReference type="Proteomes" id="UP000005633"/>
    </source>
</evidence>
<protein>
    <submittedName>
        <fullName evidence="1">Uncharacterized protein</fullName>
    </submittedName>
</protein>
<proteinExistence type="predicted"/>
<dbReference type="EMBL" id="CP003153">
    <property type="protein sequence ID" value="AEV24645.1"/>
    <property type="molecule type" value="Genomic_DNA"/>
</dbReference>
<accession>G8QMR5</accession>
<dbReference type="Proteomes" id="UP000005633">
    <property type="component" value="Chromosome"/>
</dbReference>
<dbReference type="AlphaFoldDB" id="G8QMR5"/>
<dbReference type="KEGG" id="dsu:Dsui_0225"/>